<gene>
    <name evidence="2" type="ORF">O181_085529</name>
</gene>
<dbReference type="EMBL" id="AVOT02050774">
    <property type="protein sequence ID" value="MBW0545814.1"/>
    <property type="molecule type" value="Genomic_DNA"/>
</dbReference>
<feature type="region of interest" description="Disordered" evidence="1">
    <location>
        <begin position="170"/>
        <end position="224"/>
    </location>
</feature>
<dbReference type="Proteomes" id="UP000765509">
    <property type="component" value="Unassembled WGS sequence"/>
</dbReference>
<comment type="caution">
    <text evidence="2">The sequence shown here is derived from an EMBL/GenBank/DDBJ whole genome shotgun (WGS) entry which is preliminary data.</text>
</comment>
<proteinExistence type="predicted"/>
<sequence>MVNTINGSNYSIQPDGCGQGRGKTRARSGNSSSRNTCLEDTRVSSHSPRSVPTNFDVNSEPELIAGNISRAEPFSSGRNRNILVPIKELVQSRKRRGVGNMPKPLAGGHELLLTHHQLSASGEEHRTLRRLEPTSLKRQGQKDKKLVEEPKYFIHRPKEGKELEMTPAWEKEGPVVSTSSRIVQRQAQRTSEEADRSKNHQGKGKGKDNCHRPSPQGYRIPKFETSEVDSVLNTARTPMKLTSKSWRGLKGLSHVNKTRTAIF</sequence>
<protein>
    <submittedName>
        <fullName evidence="2">Uncharacterized protein</fullName>
    </submittedName>
</protein>
<dbReference type="AlphaFoldDB" id="A0A9Q3IN07"/>
<name>A0A9Q3IN07_9BASI</name>
<evidence type="ECO:0000256" key="1">
    <source>
        <dbReference type="SAM" id="MobiDB-lite"/>
    </source>
</evidence>
<reference evidence="2" key="1">
    <citation type="submission" date="2021-03" db="EMBL/GenBank/DDBJ databases">
        <title>Draft genome sequence of rust myrtle Austropuccinia psidii MF-1, a brazilian biotype.</title>
        <authorList>
            <person name="Quecine M.C."/>
            <person name="Pachon D.M.R."/>
            <person name="Bonatelli M.L."/>
            <person name="Correr F.H."/>
            <person name="Franceschini L.M."/>
            <person name="Leite T.F."/>
            <person name="Margarido G.R.A."/>
            <person name="Almeida C.A."/>
            <person name="Ferrarezi J.A."/>
            <person name="Labate C.A."/>
        </authorList>
    </citation>
    <scope>NUCLEOTIDE SEQUENCE</scope>
    <source>
        <strain evidence="2">MF-1</strain>
    </source>
</reference>
<feature type="region of interest" description="Disordered" evidence="1">
    <location>
        <begin position="1"/>
        <end position="57"/>
    </location>
</feature>
<feature type="compositionally biased region" description="Polar residues" evidence="1">
    <location>
        <begin position="176"/>
        <end position="189"/>
    </location>
</feature>
<organism evidence="2 3">
    <name type="scientific">Austropuccinia psidii MF-1</name>
    <dbReference type="NCBI Taxonomy" id="1389203"/>
    <lineage>
        <taxon>Eukaryota</taxon>
        <taxon>Fungi</taxon>
        <taxon>Dikarya</taxon>
        <taxon>Basidiomycota</taxon>
        <taxon>Pucciniomycotina</taxon>
        <taxon>Pucciniomycetes</taxon>
        <taxon>Pucciniales</taxon>
        <taxon>Sphaerophragmiaceae</taxon>
        <taxon>Austropuccinia</taxon>
    </lineage>
</organism>
<accession>A0A9Q3IN07</accession>
<feature type="compositionally biased region" description="Polar residues" evidence="1">
    <location>
        <begin position="1"/>
        <end position="12"/>
    </location>
</feature>
<evidence type="ECO:0000313" key="2">
    <source>
        <dbReference type="EMBL" id="MBW0545814.1"/>
    </source>
</evidence>
<feature type="compositionally biased region" description="Polar residues" evidence="1">
    <location>
        <begin position="44"/>
        <end position="57"/>
    </location>
</feature>
<evidence type="ECO:0000313" key="3">
    <source>
        <dbReference type="Proteomes" id="UP000765509"/>
    </source>
</evidence>
<keyword evidence="3" id="KW-1185">Reference proteome</keyword>
<feature type="compositionally biased region" description="Polar residues" evidence="1">
    <location>
        <begin position="27"/>
        <end position="36"/>
    </location>
</feature>